<feature type="transmembrane region" description="Helical" evidence="1">
    <location>
        <begin position="118"/>
        <end position="135"/>
    </location>
</feature>
<evidence type="ECO:0000313" key="2">
    <source>
        <dbReference type="EMBL" id="PJE76303.1"/>
    </source>
</evidence>
<evidence type="ECO:0000313" key="3">
    <source>
        <dbReference type="Proteomes" id="UP000231152"/>
    </source>
</evidence>
<feature type="transmembrane region" description="Helical" evidence="1">
    <location>
        <begin position="255"/>
        <end position="281"/>
    </location>
</feature>
<feature type="transmembrane region" description="Helical" evidence="1">
    <location>
        <begin position="12"/>
        <end position="34"/>
    </location>
</feature>
<keyword evidence="1" id="KW-1133">Transmembrane helix</keyword>
<accession>A0A2M8LFR9</accession>
<protein>
    <submittedName>
        <fullName evidence="2">Uncharacterized protein</fullName>
    </submittedName>
</protein>
<feature type="transmembrane region" description="Helical" evidence="1">
    <location>
        <begin position="89"/>
        <end position="112"/>
    </location>
</feature>
<sequence length="282" mass="31798">MKLLAQKRETFLEAQVVPLILTAVVCAVLVGVLFIEILTLNRFIATPIHLELRWWDIVVGLTIYLKTAVDFAIYMGHLMAKHRGWKNRVAIEIGTALGNGIGTFAILIVWAFFKEVRWLLAFMVTIASFVLLRLAEDSLEHTLQNKSGTSLFTQKIARSISGVLRPVNNLVLQIVRFILPDVKVKETKRKTLWAVFVLAFTVPFILGLDDFAGYVTLFNIVNVFGFAIGVFVGHMLLNIFVYLSPERTIRTVQNAIIALFGSIAFIGIALWGLVEVIHLMWW</sequence>
<dbReference type="AlphaFoldDB" id="A0A2M8LFR9"/>
<reference evidence="2 3" key="1">
    <citation type="submission" date="2017-09" db="EMBL/GenBank/DDBJ databases">
        <title>Depth-based differentiation of microbial function through sediment-hosted aquifers and enrichment of novel symbionts in the deep terrestrial subsurface.</title>
        <authorList>
            <person name="Probst A.J."/>
            <person name="Ladd B."/>
            <person name="Jarett J.K."/>
            <person name="Geller-Mcgrath D.E."/>
            <person name="Sieber C.M."/>
            <person name="Emerson J.B."/>
            <person name="Anantharaman K."/>
            <person name="Thomas B.C."/>
            <person name="Malmstrom R."/>
            <person name="Stieglmeier M."/>
            <person name="Klingl A."/>
            <person name="Woyke T."/>
            <person name="Ryan C.M."/>
            <person name="Banfield J.F."/>
        </authorList>
    </citation>
    <scope>NUCLEOTIDE SEQUENCE [LARGE SCALE GENOMIC DNA]</scope>
    <source>
        <strain evidence="2">CG10_big_fil_rev_8_21_14_0_10_48_11</strain>
    </source>
</reference>
<evidence type="ECO:0000256" key="1">
    <source>
        <dbReference type="SAM" id="Phobius"/>
    </source>
</evidence>
<feature type="transmembrane region" description="Helical" evidence="1">
    <location>
        <begin position="220"/>
        <end position="243"/>
    </location>
</feature>
<comment type="caution">
    <text evidence="2">The sequence shown here is derived from an EMBL/GenBank/DDBJ whole genome shotgun (WGS) entry which is preliminary data.</text>
</comment>
<gene>
    <name evidence="2" type="ORF">COV04_00290</name>
</gene>
<organism evidence="2 3">
    <name type="scientific">Candidatus Uhrbacteria bacterium CG10_big_fil_rev_8_21_14_0_10_48_11</name>
    <dbReference type="NCBI Taxonomy" id="1975037"/>
    <lineage>
        <taxon>Bacteria</taxon>
        <taxon>Candidatus Uhriibacteriota</taxon>
    </lineage>
</organism>
<keyword evidence="1" id="KW-0472">Membrane</keyword>
<keyword evidence="1" id="KW-0812">Transmembrane</keyword>
<feature type="transmembrane region" description="Helical" evidence="1">
    <location>
        <begin position="54"/>
        <end position="77"/>
    </location>
</feature>
<name>A0A2M8LFR9_9BACT</name>
<dbReference type="Proteomes" id="UP000231152">
    <property type="component" value="Unassembled WGS sequence"/>
</dbReference>
<proteinExistence type="predicted"/>
<dbReference type="EMBL" id="PFET01000001">
    <property type="protein sequence ID" value="PJE76303.1"/>
    <property type="molecule type" value="Genomic_DNA"/>
</dbReference>
<feature type="transmembrane region" description="Helical" evidence="1">
    <location>
        <begin position="191"/>
        <end position="208"/>
    </location>
</feature>